<evidence type="ECO:0000256" key="7">
    <source>
        <dbReference type="ARBA" id="ARBA00023136"/>
    </source>
</evidence>
<evidence type="ECO:0000256" key="5">
    <source>
        <dbReference type="ARBA" id="ARBA00022692"/>
    </source>
</evidence>
<dbReference type="Gene3D" id="1.20.58.340">
    <property type="entry name" value="Magnesium transport protein CorA, transmembrane region"/>
    <property type="match status" value="2"/>
</dbReference>
<evidence type="ECO:0000256" key="8">
    <source>
        <dbReference type="RuleBase" id="RU362010"/>
    </source>
</evidence>
<evidence type="ECO:0000256" key="4">
    <source>
        <dbReference type="ARBA" id="ARBA00022475"/>
    </source>
</evidence>
<dbReference type="InterPro" id="IPR045861">
    <property type="entry name" value="CorA_cytoplasmic_dom"/>
</dbReference>
<dbReference type="PANTHER" id="PTHR46494:SF1">
    <property type="entry name" value="CORA FAMILY METAL ION TRANSPORTER (EUROFUNG)"/>
    <property type="match status" value="1"/>
</dbReference>
<name>A0ABP9RYU2_9ACTN</name>
<dbReference type="EMBL" id="BAABJQ010000012">
    <property type="protein sequence ID" value="GAA5189284.1"/>
    <property type="molecule type" value="Genomic_DNA"/>
</dbReference>
<dbReference type="SUPFAM" id="SSF144083">
    <property type="entry name" value="Magnesium transport protein CorA, transmembrane region"/>
    <property type="match status" value="1"/>
</dbReference>
<keyword evidence="6 8" id="KW-1133">Transmembrane helix</keyword>
<dbReference type="NCBIfam" id="TIGR00383">
    <property type="entry name" value="corA"/>
    <property type="match status" value="1"/>
</dbReference>
<dbReference type="InterPro" id="IPR045863">
    <property type="entry name" value="CorA_TM1_TM2"/>
</dbReference>
<dbReference type="InterPro" id="IPR002523">
    <property type="entry name" value="MgTranspt_CorA/ZnTranspt_ZntB"/>
</dbReference>
<keyword evidence="10" id="KW-1185">Reference proteome</keyword>
<reference evidence="10" key="1">
    <citation type="journal article" date="2019" name="Int. J. Syst. Evol. Microbiol.">
        <title>The Global Catalogue of Microorganisms (GCM) 10K type strain sequencing project: providing services to taxonomists for standard genome sequencing and annotation.</title>
        <authorList>
            <consortium name="The Broad Institute Genomics Platform"/>
            <consortium name="The Broad Institute Genome Sequencing Center for Infectious Disease"/>
            <person name="Wu L."/>
            <person name="Ma J."/>
        </authorList>
    </citation>
    <scope>NUCLEOTIDE SEQUENCE [LARGE SCALE GENOMIC DNA]</scope>
    <source>
        <strain evidence="10">JCM 18304</strain>
    </source>
</reference>
<dbReference type="Proteomes" id="UP001501570">
    <property type="component" value="Unassembled WGS sequence"/>
</dbReference>
<evidence type="ECO:0000256" key="3">
    <source>
        <dbReference type="ARBA" id="ARBA00022448"/>
    </source>
</evidence>
<dbReference type="PANTHER" id="PTHR46494">
    <property type="entry name" value="CORA FAMILY METAL ION TRANSPORTER (EUROFUNG)"/>
    <property type="match status" value="1"/>
</dbReference>
<accession>A0ABP9RYU2</accession>
<dbReference type="SUPFAM" id="SSF143865">
    <property type="entry name" value="CorA soluble domain-like"/>
    <property type="match status" value="1"/>
</dbReference>
<feature type="transmembrane region" description="Helical" evidence="8">
    <location>
        <begin position="322"/>
        <end position="342"/>
    </location>
</feature>
<sequence>MGNNHSDTELPHLHPHSSAIVDCGLYVNGVREPGHWHYPEALAAARRRPNSFVWLGLHEPKEEEFANIASVFDLHELPVEDAIKAFQRPKIERYGEMVFAVLRTTRYIEHTELTEFSEVVETGSVMLFVGEQFVITVRHGAPAALHSVRQDLEDKPELMPQGPWSVAHAIYDRVVDSYVDCANAVELDIDALEESVFGRQGQGRIQRIYQLKRELVEFRRAVVPLQRPLQAIVGGRLPEVPKEIRRYFRDVNDHLTRTVEQIQSFDELLNSILQARLAQVSVEQNNDMRKIAAWAGIAAVWTSIAGIYGMNFDFMPEKHWRYGYPGVLLVCLIASIALYRFFRKSGWL</sequence>
<feature type="transmembrane region" description="Helical" evidence="8">
    <location>
        <begin position="291"/>
        <end position="310"/>
    </location>
</feature>
<evidence type="ECO:0000256" key="2">
    <source>
        <dbReference type="ARBA" id="ARBA00009765"/>
    </source>
</evidence>
<comment type="caution">
    <text evidence="9">The sequence shown here is derived from an EMBL/GenBank/DDBJ whole genome shotgun (WGS) entry which is preliminary data.</text>
</comment>
<keyword evidence="3 8" id="KW-0813">Transport</keyword>
<keyword evidence="8" id="KW-0406">Ion transport</keyword>
<proteinExistence type="inferred from homology"/>
<dbReference type="Pfam" id="PF01544">
    <property type="entry name" value="CorA"/>
    <property type="match status" value="1"/>
</dbReference>
<keyword evidence="4 8" id="KW-1003">Cell membrane</keyword>
<keyword evidence="8" id="KW-0460">Magnesium</keyword>
<keyword evidence="7 8" id="KW-0472">Membrane</keyword>
<comment type="similarity">
    <text evidence="2 8">Belongs to the CorA metal ion transporter (MIT) (TC 1.A.35) family.</text>
</comment>
<evidence type="ECO:0000313" key="9">
    <source>
        <dbReference type="EMBL" id="GAA5189284.1"/>
    </source>
</evidence>
<evidence type="ECO:0000256" key="1">
    <source>
        <dbReference type="ARBA" id="ARBA00004651"/>
    </source>
</evidence>
<evidence type="ECO:0000256" key="6">
    <source>
        <dbReference type="ARBA" id="ARBA00022989"/>
    </source>
</evidence>
<keyword evidence="5 8" id="KW-0812">Transmembrane</keyword>
<dbReference type="Gene3D" id="3.30.460.20">
    <property type="entry name" value="CorA soluble domain-like"/>
    <property type="match status" value="1"/>
</dbReference>
<evidence type="ECO:0000313" key="10">
    <source>
        <dbReference type="Proteomes" id="UP001501570"/>
    </source>
</evidence>
<comment type="subcellular location">
    <subcellularLocation>
        <location evidence="1">Cell membrane</location>
        <topology evidence="1">Multi-pass membrane protein</topology>
    </subcellularLocation>
    <subcellularLocation>
        <location evidence="8">Membrane</location>
        <topology evidence="8">Multi-pass membrane protein</topology>
    </subcellularLocation>
</comment>
<dbReference type="CDD" id="cd12830">
    <property type="entry name" value="MtCorA-like"/>
    <property type="match status" value="1"/>
</dbReference>
<protein>
    <recommendedName>
        <fullName evidence="8">Magnesium transport protein CorA</fullName>
    </recommendedName>
</protein>
<comment type="function">
    <text evidence="8">Mediates influx of magnesium ions.</text>
</comment>
<organism evidence="9 10">
    <name type="scientific">Rugosimonospora acidiphila</name>
    <dbReference type="NCBI Taxonomy" id="556531"/>
    <lineage>
        <taxon>Bacteria</taxon>
        <taxon>Bacillati</taxon>
        <taxon>Actinomycetota</taxon>
        <taxon>Actinomycetes</taxon>
        <taxon>Micromonosporales</taxon>
        <taxon>Micromonosporaceae</taxon>
        <taxon>Rugosimonospora</taxon>
    </lineage>
</organism>
<dbReference type="InterPro" id="IPR004488">
    <property type="entry name" value="Mg/Co-transport_prot_CorA"/>
</dbReference>
<gene>
    <name evidence="8 9" type="primary">corA</name>
    <name evidence="9" type="ORF">GCM10023322_41830</name>
</gene>